<sequence length="320" mass="37753">MSDIAHIINNIFTHLLSSLDLSDGCDANYSFLPATIYITLLSILPLLDFPKKLLEYLDMPKDVLDDPEECQSLIKSLPKIVCNEHDSTVESFIKIYVHTKEHKRFELKHLLSSLLEIEYDKVSTHECQIVSVLLHEWSRQKLKNRDLRLLQIDPFVPEQDFIKAANTLYFSANWEHPFVEVHTKIANFHVDSDFTIPELFLNDCISMFKYSEVSVFLPKIKINDHINIQQHMKRLKFFKNEKQDKNIFDILDITQAVHLTVNEYGISTKYSPYQSARMERRRSVPPKCIHKINRPFIFMIYDLYYRCPLFVSTVFYPSRK</sequence>
<dbReference type="PANTHER" id="PTHR11461:SF211">
    <property type="entry name" value="GH10112P-RELATED"/>
    <property type="match status" value="1"/>
</dbReference>
<dbReference type="SUPFAM" id="SSF56574">
    <property type="entry name" value="Serpins"/>
    <property type="match status" value="1"/>
</dbReference>
<dbReference type="InterPro" id="IPR023796">
    <property type="entry name" value="Serpin_dom"/>
</dbReference>
<protein>
    <recommendedName>
        <fullName evidence="2">Serpin domain-containing protein</fullName>
    </recommendedName>
</protein>
<evidence type="ECO:0000259" key="2">
    <source>
        <dbReference type="Pfam" id="PF00079"/>
    </source>
</evidence>
<evidence type="ECO:0000256" key="1">
    <source>
        <dbReference type="ARBA" id="ARBA00009500"/>
    </source>
</evidence>
<gene>
    <name evidence="3" type="ORF">RF11_08941</name>
</gene>
<dbReference type="EMBL" id="JWZT01004873">
    <property type="protein sequence ID" value="KII62765.1"/>
    <property type="molecule type" value="Genomic_DNA"/>
</dbReference>
<dbReference type="InterPro" id="IPR000215">
    <property type="entry name" value="Serpin_fam"/>
</dbReference>
<evidence type="ECO:0000313" key="3">
    <source>
        <dbReference type="EMBL" id="KII62765.1"/>
    </source>
</evidence>
<dbReference type="GO" id="GO:0005615">
    <property type="term" value="C:extracellular space"/>
    <property type="evidence" value="ECO:0007669"/>
    <property type="project" value="InterPro"/>
</dbReference>
<dbReference type="InterPro" id="IPR042178">
    <property type="entry name" value="Serpin_sf_1"/>
</dbReference>
<dbReference type="PANTHER" id="PTHR11461">
    <property type="entry name" value="SERINE PROTEASE INHIBITOR, SERPIN"/>
    <property type="match status" value="1"/>
</dbReference>
<evidence type="ECO:0000313" key="4">
    <source>
        <dbReference type="Proteomes" id="UP000031668"/>
    </source>
</evidence>
<organism evidence="3 4">
    <name type="scientific">Thelohanellus kitauei</name>
    <name type="common">Myxosporean</name>
    <dbReference type="NCBI Taxonomy" id="669202"/>
    <lineage>
        <taxon>Eukaryota</taxon>
        <taxon>Metazoa</taxon>
        <taxon>Cnidaria</taxon>
        <taxon>Myxozoa</taxon>
        <taxon>Myxosporea</taxon>
        <taxon>Bivalvulida</taxon>
        <taxon>Platysporina</taxon>
        <taxon>Myxobolidae</taxon>
        <taxon>Thelohanellus</taxon>
    </lineage>
</organism>
<dbReference type="Gene3D" id="3.30.497.10">
    <property type="entry name" value="Antithrombin, subunit I, domain 2"/>
    <property type="match status" value="2"/>
</dbReference>
<accession>A0A0C2M6V9</accession>
<dbReference type="GO" id="GO:0004867">
    <property type="term" value="F:serine-type endopeptidase inhibitor activity"/>
    <property type="evidence" value="ECO:0007669"/>
    <property type="project" value="InterPro"/>
</dbReference>
<comment type="similarity">
    <text evidence="1">Belongs to the serpin family.</text>
</comment>
<name>A0A0C2M6V9_THEKT</name>
<dbReference type="Gene3D" id="2.30.39.10">
    <property type="entry name" value="Alpha-1-antitrypsin, domain 1"/>
    <property type="match status" value="2"/>
</dbReference>
<dbReference type="Proteomes" id="UP000031668">
    <property type="component" value="Unassembled WGS sequence"/>
</dbReference>
<proteinExistence type="inferred from homology"/>
<dbReference type="Pfam" id="PF00079">
    <property type="entry name" value="Serpin"/>
    <property type="match status" value="2"/>
</dbReference>
<dbReference type="AlphaFoldDB" id="A0A0C2M6V9"/>
<dbReference type="OrthoDB" id="671595at2759"/>
<dbReference type="InterPro" id="IPR036186">
    <property type="entry name" value="Serpin_sf"/>
</dbReference>
<dbReference type="InterPro" id="IPR042185">
    <property type="entry name" value="Serpin_sf_2"/>
</dbReference>
<reference evidence="3 4" key="1">
    <citation type="journal article" date="2014" name="Genome Biol. Evol.">
        <title>The genome of the myxosporean Thelohanellus kitauei shows adaptations to nutrient acquisition within its fish host.</title>
        <authorList>
            <person name="Yang Y."/>
            <person name="Xiong J."/>
            <person name="Zhou Z."/>
            <person name="Huo F."/>
            <person name="Miao W."/>
            <person name="Ran C."/>
            <person name="Liu Y."/>
            <person name="Zhang J."/>
            <person name="Feng J."/>
            <person name="Wang M."/>
            <person name="Wang M."/>
            <person name="Wang L."/>
            <person name="Yao B."/>
        </authorList>
    </citation>
    <scope>NUCLEOTIDE SEQUENCE [LARGE SCALE GENOMIC DNA]</scope>
    <source>
        <strain evidence="3">Wuqing</strain>
    </source>
</reference>
<feature type="domain" description="Serpin" evidence="2">
    <location>
        <begin position="27"/>
        <end position="196"/>
    </location>
</feature>
<feature type="domain" description="Serpin" evidence="2">
    <location>
        <begin position="207"/>
        <end position="317"/>
    </location>
</feature>
<keyword evidence="4" id="KW-1185">Reference proteome</keyword>
<comment type="caution">
    <text evidence="3">The sequence shown here is derived from an EMBL/GenBank/DDBJ whole genome shotgun (WGS) entry which is preliminary data.</text>
</comment>